<evidence type="ECO:0000313" key="2">
    <source>
        <dbReference type="EMBL" id="NWH04609.1"/>
    </source>
</evidence>
<proteinExistence type="predicted"/>
<dbReference type="PIRSF" id="PIRSF006661">
    <property type="entry name" value="PP-lp_UCP006661"/>
    <property type="match status" value="1"/>
</dbReference>
<gene>
    <name evidence="2" type="primary">larE</name>
    <name evidence="2" type="ORF">HXW94_06335</name>
</gene>
<accession>A0A850STX4</accession>
<comment type="caution">
    <text evidence="2">The sequence shown here is derived from an EMBL/GenBank/DDBJ whole genome shotgun (WGS) entry which is preliminary data.</text>
</comment>
<dbReference type="PANTHER" id="PTHR43169">
    <property type="entry name" value="EXSB FAMILY PROTEIN"/>
    <property type="match status" value="1"/>
</dbReference>
<dbReference type="AlphaFoldDB" id="A0A850STX4"/>
<dbReference type="SUPFAM" id="SSF52402">
    <property type="entry name" value="Adenine nucleotide alpha hydrolases-like"/>
    <property type="match status" value="1"/>
</dbReference>
<feature type="active site" description="Nucleophile and sulfur donor" evidence="1">
    <location>
        <position position="186"/>
    </location>
</feature>
<dbReference type="Proteomes" id="UP000553343">
    <property type="component" value="Unassembled WGS sequence"/>
</dbReference>
<dbReference type="PANTHER" id="PTHR43169:SF2">
    <property type="entry name" value="NAD_GMP SYNTHASE DOMAIN-CONTAINING PROTEIN"/>
    <property type="match status" value="1"/>
</dbReference>
<dbReference type="EMBL" id="JACADJ010000014">
    <property type="protein sequence ID" value="NWH04609.1"/>
    <property type="molecule type" value="Genomic_DNA"/>
</dbReference>
<evidence type="ECO:0000313" key="3">
    <source>
        <dbReference type="Proteomes" id="UP000553343"/>
    </source>
</evidence>
<name>A0A850STX4_9BACT</name>
<keyword evidence="2" id="KW-0808">Transferase</keyword>
<dbReference type="InterPro" id="IPR014729">
    <property type="entry name" value="Rossmann-like_a/b/a_fold"/>
</dbReference>
<dbReference type="NCBIfam" id="TIGR00268">
    <property type="entry name" value="ATP-dependent sacrificial sulfur transferase LarE"/>
    <property type="match status" value="1"/>
</dbReference>
<reference evidence="2 3" key="1">
    <citation type="submission" date="2020-06" db="EMBL/GenBank/DDBJ databases">
        <title>High-quality draft genome of sulfate reducer Desulfobacter latus type strain AcrS2 isolated from marine sediment.</title>
        <authorList>
            <person name="Hoppe M."/>
            <person name="Larsen C.K."/>
            <person name="Marshall I.P.G."/>
            <person name="Schramm A."/>
            <person name="Marietou A.G."/>
        </authorList>
    </citation>
    <scope>NUCLEOTIDE SEQUENCE [LARGE SCALE GENOMIC DNA]</scope>
    <source>
        <strain evidence="2 3">AcRS2</strain>
    </source>
</reference>
<dbReference type="GO" id="GO:0016783">
    <property type="term" value="F:sulfurtransferase activity"/>
    <property type="evidence" value="ECO:0007669"/>
    <property type="project" value="InterPro"/>
</dbReference>
<sequence length="277" mass="30368">MIHWRDSGKGLRAENQEFSHLLDLLKDAPGVAIAFSGGADSAFLLAAARIAGVESVLPVTVVSDFFTAGEKERVIRLGQYLGIAPVFVPADILDDARVTRNTDKRCYFCKLFLFSKVMAVAKKYGVHTFLHGANLDDLKEVRPGMDAARELGFKAPLVAAGFSKEKIRASSKILGLETWDLPAQSCLATRIPQGDIITREKLIKIERAEICLHDLGFGRVRVRCHGDLARIEAEADDLHRFVAPDARREIIHAFRCAGFSSVCLDLCGYAPTSGMLP</sequence>
<evidence type="ECO:0000256" key="1">
    <source>
        <dbReference type="PIRSR" id="PIRSR006661-1"/>
    </source>
</evidence>
<dbReference type="InterPro" id="IPR052188">
    <property type="entry name" value="Ni-pincer_cofactor_biosynth"/>
</dbReference>
<protein>
    <submittedName>
        <fullName evidence="2">ATP-dependent sacrificial sulfur transferase LarE</fullName>
    </submittedName>
</protein>
<dbReference type="CDD" id="cd01990">
    <property type="entry name" value="LarE-like"/>
    <property type="match status" value="1"/>
</dbReference>
<keyword evidence="3" id="KW-1185">Reference proteome</keyword>
<organism evidence="2 3">
    <name type="scientific">Desulfobacter latus</name>
    <dbReference type="NCBI Taxonomy" id="2292"/>
    <lineage>
        <taxon>Bacteria</taxon>
        <taxon>Pseudomonadati</taxon>
        <taxon>Thermodesulfobacteriota</taxon>
        <taxon>Desulfobacteria</taxon>
        <taxon>Desulfobacterales</taxon>
        <taxon>Desulfobacteraceae</taxon>
        <taxon>Desulfobacter</taxon>
    </lineage>
</organism>
<dbReference type="InterPro" id="IPR005232">
    <property type="entry name" value="LarE"/>
</dbReference>
<dbReference type="Gene3D" id="3.40.50.620">
    <property type="entry name" value="HUPs"/>
    <property type="match status" value="1"/>
</dbReference>